<name>A0AC34R3Z0_9BILA</name>
<proteinExistence type="predicted"/>
<dbReference type="WBParaSite" id="JU765_v2.g3195.t1">
    <property type="protein sequence ID" value="JU765_v2.g3195.t1"/>
    <property type="gene ID" value="JU765_v2.g3195"/>
</dbReference>
<organism evidence="1 2">
    <name type="scientific">Panagrolaimus sp. JU765</name>
    <dbReference type="NCBI Taxonomy" id="591449"/>
    <lineage>
        <taxon>Eukaryota</taxon>
        <taxon>Metazoa</taxon>
        <taxon>Ecdysozoa</taxon>
        <taxon>Nematoda</taxon>
        <taxon>Chromadorea</taxon>
        <taxon>Rhabditida</taxon>
        <taxon>Tylenchina</taxon>
        <taxon>Panagrolaimomorpha</taxon>
        <taxon>Panagrolaimoidea</taxon>
        <taxon>Panagrolaimidae</taxon>
        <taxon>Panagrolaimus</taxon>
    </lineage>
</organism>
<dbReference type="Proteomes" id="UP000887576">
    <property type="component" value="Unplaced"/>
</dbReference>
<evidence type="ECO:0000313" key="1">
    <source>
        <dbReference type="Proteomes" id="UP000887576"/>
    </source>
</evidence>
<accession>A0AC34R3Z0</accession>
<evidence type="ECO:0000313" key="2">
    <source>
        <dbReference type="WBParaSite" id="JU765_v2.g3195.t1"/>
    </source>
</evidence>
<sequence length="398" mass="44357">MDITTYGPHNGIFITSGIQQGVNNIPFQGFVAAAHTQGNAITGTTNAVPAITGAGFGGSTLSIPGSQTGRTTFKPESDRLDAPARSRSTSRSRPTTPAQNFGRDSPPDEFIVPEKLELNTFSQDPYVQHPTDYVLNDTTTTTTTVEVFRAKVDKNDPVDFFELPPDPLGPDYRPQLVRAVGPPYEVATKTETRFADQPVIQPSPGSRIQWHSSQERLGSRASSRQGRLEPPTPGYSGSLERNRPIGGAVLPRQALVDGDYQTTILRRQFNQHEDQRIQRSRAPSPSPSAGRVYPIPIERDYERGPRALRQTTSQPDVLDNRRLRRRQSPEAGYPSRSREPSPVNYPLRRARSRSETRSDDYYPEGRPLSRAESWENSVNNIFKLYQTRDCLGNIVQEL</sequence>
<protein>
    <submittedName>
        <fullName evidence="2">Uncharacterized protein</fullName>
    </submittedName>
</protein>
<reference evidence="2" key="1">
    <citation type="submission" date="2022-11" db="UniProtKB">
        <authorList>
            <consortium name="WormBaseParasite"/>
        </authorList>
    </citation>
    <scope>IDENTIFICATION</scope>
</reference>